<dbReference type="Gene3D" id="3.30.420.10">
    <property type="entry name" value="Ribonuclease H-like superfamily/Ribonuclease H"/>
    <property type="match status" value="1"/>
</dbReference>
<evidence type="ECO:0000313" key="6">
    <source>
        <dbReference type="Proteomes" id="UP000634136"/>
    </source>
</evidence>
<dbReference type="InterPro" id="IPR025836">
    <property type="entry name" value="Zn_knuckle_CX2CX4HX4C"/>
</dbReference>
<proteinExistence type="predicted"/>
<protein>
    <submittedName>
        <fullName evidence="5">Reverse transcriptase</fullName>
    </submittedName>
</protein>
<dbReference type="InterPro" id="IPR002156">
    <property type="entry name" value="RNaseH_domain"/>
</dbReference>
<dbReference type="Pfam" id="PF13456">
    <property type="entry name" value="RVT_3"/>
    <property type="match status" value="1"/>
</dbReference>
<keyword evidence="5" id="KW-0808">Transferase</keyword>
<feature type="compositionally biased region" description="Basic and acidic residues" evidence="1">
    <location>
        <begin position="189"/>
        <end position="202"/>
    </location>
</feature>
<sequence>MCRENVERMGAKVGEVLIQENPIINGRLIRCFDRARVLVDLRKPLVAGFWVPRPSLPSIWVVVKYEKLNQFCYKSGIIGHDSKSCKSSSGVCSKDVKPLYGAWLGATPVRVWEEAVVVCKEGWELVEDWQSVVECVSSSESVARDVETHTTNDWVSNRDQKILPNSFAGVKSMDWVGITPKVAMSPNAEDSKRKVEAKDEAQKGGSKQGVGLGIGAKSSPFGYIVELPSDEEDGGPCALVLFSKSNPVSDMVLGLNKVSLKRKGEEVTSLVKLKKRWVVEKKISEKATISFYLDDDIDMSPKTFSPAGWSHLRAVIVLSWNCQVAGVALTVKALRELCRKFQPQVVFLMETKRSGQKMEVLRRRNRFRFDKTFYVDFDGKSGGLSLCWKDNIDIGFLLASKNFIHISVSSSSLKTPSLLSCVYGPLKEKERRIVWDKIRSVGSNLHGSWLCVGDFNDVLYHSEKYGGKPKSTRKVLNVQNFLIDCGLYDLECKGAAFSWFNKRPGLNFIKEKLDHAQGNVQLMCVSSLEVTRFDQWAFSFLVSNAEIEVEGKVIFAYTCWEIWKRRCDAIFKCVSPYPISCAVMVGSAASESPPPEKVFKINVDGAFHSTFLKAGTGYVVRNSLGELWSFGSARVFASNSLMCEALTLKHAILLALDSPMEAFILGTDCEELFKLISSSNTFDGDWQCEALIKEIQSLVASCQCISFSLVRRQGNQAADWLAKGAIKGLGCCSRVSDPPPPLASILSLDREFGVLMGVPREGVG</sequence>
<accession>A0A834X0I3</accession>
<dbReference type="Gene3D" id="3.60.10.10">
    <property type="entry name" value="Endonuclease/exonuclease/phosphatase"/>
    <property type="match status" value="1"/>
</dbReference>
<dbReference type="PANTHER" id="PTHR47074">
    <property type="entry name" value="BNAC02G40300D PROTEIN"/>
    <property type="match status" value="1"/>
</dbReference>
<gene>
    <name evidence="5" type="ORF">G2W53_010743</name>
</gene>
<evidence type="ECO:0000256" key="1">
    <source>
        <dbReference type="SAM" id="MobiDB-lite"/>
    </source>
</evidence>
<dbReference type="InterPro" id="IPR036691">
    <property type="entry name" value="Endo/exonu/phosph_ase_sf"/>
</dbReference>
<evidence type="ECO:0000259" key="3">
    <source>
        <dbReference type="Pfam" id="PF13456"/>
    </source>
</evidence>
<dbReference type="EMBL" id="JAAIUW010000004">
    <property type="protein sequence ID" value="KAF7835884.1"/>
    <property type="molecule type" value="Genomic_DNA"/>
</dbReference>
<keyword evidence="6" id="KW-1185">Reference proteome</keyword>
<feature type="domain" description="Zinc knuckle CX2CX4HX4C" evidence="4">
    <location>
        <begin position="39"/>
        <end position="86"/>
    </location>
</feature>
<dbReference type="InterPro" id="IPR036397">
    <property type="entry name" value="RNaseH_sf"/>
</dbReference>
<dbReference type="InterPro" id="IPR005135">
    <property type="entry name" value="Endo/exonuclease/phosphatase"/>
</dbReference>
<name>A0A834X0I3_9FABA</name>
<feature type="region of interest" description="Disordered" evidence="1">
    <location>
        <begin position="186"/>
        <end position="209"/>
    </location>
</feature>
<dbReference type="GO" id="GO:0003676">
    <property type="term" value="F:nucleic acid binding"/>
    <property type="evidence" value="ECO:0007669"/>
    <property type="project" value="InterPro"/>
</dbReference>
<organism evidence="5 6">
    <name type="scientific">Senna tora</name>
    <dbReference type="NCBI Taxonomy" id="362788"/>
    <lineage>
        <taxon>Eukaryota</taxon>
        <taxon>Viridiplantae</taxon>
        <taxon>Streptophyta</taxon>
        <taxon>Embryophyta</taxon>
        <taxon>Tracheophyta</taxon>
        <taxon>Spermatophyta</taxon>
        <taxon>Magnoliopsida</taxon>
        <taxon>eudicotyledons</taxon>
        <taxon>Gunneridae</taxon>
        <taxon>Pentapetalae</taxon>
        <taxon>rosids</taxon>
        <taxon>fabids</taxon>
        <taxon>Fabales</taxon>
        <taxon>Fabaceae</taxon>
        <taxon>Caesalpinioideae</taxon>
        <taxon>Cassia clade</taxon>
        <taxon>Senna</taxon>
    </lineage>
</organism>
<dbReference type="InterPro" id="IPR052929">
    <property type="entry name" value="RNase_H-like_EbsB-rel"/>
</dbReference>
<dbReference type="OrthoDB" id="1750469at2759"/>
<dbReference type="SUPFAM" id="SSF56219">
    <property type="entry name" value="DNase I-like"/>
    <property type="match status" value="1"/>
</dbReference>
<dbReference type="CDD" id="cd06222">
    <property type="entry name" value="RNase_H_like"/>
    <property type="match status" value="1"/>
</dbReference>
<evidence type="ECO:0000313" key="5">
    <source>
        <dbReference type="EMBL" id="KAF7835884.1"/>
    </source>
</evidence>
<dbReference type="Pfam" id="PF03372">
    <property type="entry name" value="Exo_endo_phos"/>
    <property type="match status" value="1"/>
</dbReference>
<dbReference type="Proteomes" id="UP000634136">
    <property type="component" value="Unassembled WGS sequence"/>
</dbReference>
<dbReference type="PANTHER" id="PTHR47074:SF11">
    <property type="entry name" value="REVERSE TRANSCRIPTASE-LIKE PROTEIN"/>
    <property type="match status" value="1"/>
</dbReference>
<comment type="caution">
    <text evidence="5">The sequence shown here is derived from an EMBL/GenBank/DDBJ whole genome shotgun (WGS) entry which is preliminary data.</text>
</comment>
<dbReference type="GO" id="GO:0004523">
    <property type="term" value="F:RNA-DNA hybrid ribonuclease activity"/>
    <property type="evidence" value="ECO:0007669"/>
    <property type="project" value="InterPro"/>
</dbReference>
<dbReference type="InterPro" id="IPR012337">
    <property type="entry name" value="RNaseH-like_sf"/>
</dbReference>
<dbReference type="AlphaFoldDB" id="A0A834X0I3"/>
<keyword evidence="5" id="KW-0548">Nucleotidyltransferase</keyword>
<feature type="domain" description="RNase H type-1" evidence="3">
    <location>
        <begin position="602"/>
        <end position="724"/>
    </location>
</feature>
<evidence type="ECO:0000259" key="4">
    <source>
        <dbReference type="Pfam" id="PF14392"/>
    </source>
</evidence>
<reference evidence="5" key="1">
    <citation type="submission" date="2020-09" db="EMBL/GenBank/DDBJ databases">
        <title>Genome-Enabled Discovery of Anthraquinone Biosynthesis in Senna tora.</title>
        <authorList>
            <person name="Kang S.-H."/>
            <person name="Pandey R.P."/>
            <person name="Lee C.-M."/>
            <person name="Sim J.-S."/>
            <person name="Jeong J.-T."/>
            <person name="Choi B.-S."/>
            <person name="Jung M."/>
            <person name="Ginzburg D."/>
            <person name="Zhao K."/>
            <person name="Won S.Y."/>
            <person name="Oh T.-J."/>
            <person name="Yu Y."/>
            <person name="Kim N.-H."/>
            <person name="Lee O.R."/>
            <person name="Lee T.-H."/>
            <person name="Bashyal P."/>
            <person name="Kim T.-S."/>
            <person name="Lee W.-H."/>
            <person name="Kawkins C."/>
            <person name="Kim C.-K."/>
            <person name="Kim J.S."/>
            <person name="Ahn B.O."/>
            <person name="Rhee S.Y."/>
            <person name="Sohng J.K."/>
        </authorList>
    </citation>
    <scope>NUCLEOTIDE SEQUENCE</scope>
    <source>
        <tissue evidence="5">Leaf</tissue>
    </source>
</reference>
<dbReference type="InterPro" id="IPR044730">
    <property type="entry name" value="RNase_H-like_dom_plant"/>
</dbReference>
<dbReference type="SUPFAM" id="SSF53098">
    <property type="entry name" value="Ribonuclease H-like"/>
    <property type="match status" value="1"/>
</dbReference>
<dbReference type="Pfam" id="PF14392">
    <property type="entry name" value="zf-CCHC_4"/>
    <property type="match status" value="1"/>
</dbReference>
<keyword evidence="5" id="KW-0695">RNA-directed DNA polymerase</keyword>
<dbReference type="GO" id="GO:0003964">
    <property type="term" value="F:RNA-directed DNA polymerase activity"/>
    <property type="evidence" value="ECO:0007669"/>
    <property type="project" value="UniProtKB-KW"/>
</dbReference>
<feature type="domain" description="Endonuclease/exonuclease/phosphatase" evidence="2">
    <location>
        <begin position="318"/>
        <end position="474"/>
    </location>
</feature>
<evidence type="ECO:0000259" key="2">
    <source>
        <dbReference type="Pfam" id="PF03372"/>
    </source>
</evidence>